<organism evidence="3 4">
    <name type="scientific">Diploscapter pachys</name>
    <dbReference type="NCBI Taxonomy" id="2018661"/>
    <lineage>
        <taxon>Eukaryota</taxon>
        <taxon>Metazoa</taxon>
        <taxon>Ecdysozoa</taxon>
        <taxon>Nematoda</taxon>
        <taxon>Chromadorea</taxon>
        <taxon>Rhabditida</taxon>
        <taxon>Rhabditina</taxon>
        <taxon>Rhabditomorpha</taxon>
        <taxon>Rhabditoidea</taxon>
        <taxon>Rhabditidae</taxon>
        <taxon>Diploscapter</taxon>
    </lineage>
</organism>
<evidence type="ECO:0000256" key="1">
    <source>
        <dbReference type="ARBA" id="ARBA00009856"/>
    </source>
</evidence>
<dbReference type="InterPro" id="IPR040044">
    <property type="entry name" value="SRR1L"/>
</dbReference>
<comment type="similarity">
    <text evidence="1">Belongs to the SRR1 family.</text>
</comment>
<dbReference type="Proteomes" id="UP000218231">
    <property type="component" value="Unassembled WGS sequence"/>
</dbReference>
<dbReference type="InterPro" id="IPR012942">
    <property type="entry name" value="SRR1-like"/>
</dbReference>
<feature type="domain" description="SRR1-like" evidence="2">
    <location>
        <begin position="76"/>
        <end position="243"/>
    </location>
</feature>
<keyword evidence="4" id="KW-1185">Reference proteome</keyword>
<dbReference type="GO" id="GO:0005737">
    <property type="term" value="C:cytoplasm"/>
    <property type="evidence" value="ECO:0007669"/>
    <property type="project" value="TreeGrafter"/>
</dbReference>
<gene>
    <name evidence="3" type="ORF">WR25_13586</name>
</gene>
<evidence type="ECO:0000313" key="4">
    <source>
        <dbReference type="Proteomes" id="UP000218231"/>
    </source>
</evidence>
<proteinExistence type="inferred from homology"/>
<dbReference type="PANTHER" id="PTHR28626:SF3">
    <property type="entry name" value="SRR1-LIKE PROTEIN"/>
    <property type="match status" value="1"/>
</dbReference>
<sequence length="256" mass="29495">MEEDGFTLVKRRGRDGQRKIIEAHEQAQASTSGSEAKEEERVNGSLQDIRKAITMAMHEVEQSNMFKWLKIRLEKVLDGRKLGMISVLGNGHFDSPFEDGTYQLAMCLLLRQLYKAEFDFREPVCTAMERLWLERDLEDNCSCDFLNKKGEPQESESDTECCHLIVLIHGIASLHEDILKSRWRPDSLDGLILICNHISDTALPPYLRDPPEYPAYAKFLKIGRFEEFPEFAKRRNAFANTALAYWKKEFGGTFPI</sequence>
<accession>A0A2A2LCL7</accession>
<dbReference type="STRING" id="2018661.A0A2A2LCL7"/>
<dbReference type="AlphaFoldDB" id="A0A2A2LCL7"/>
<dbReference type="OrthoDB" id="551431at2759"/>
<comment type="caution">
    <text evidence="3">The sequence shown here is derived from an EMBL/GenBank/DDBJ whole genome shotgun (WGS) entry which is preliminary data.</text>
</comment>
<dbReference type="GO" id="GO:0005634">
    <property type="term" value="C:nucleus"/>
    <property type="evidence" value="ECO:0007669"/>
    <property type="project" value="TreeGrafter"/>
</dbReference>
<protein>
    <recommendedName>
        <fullName evidence="2">SRR1-like domain-containing protein</fullName>
    </recommendedName>
</protein>
<reference evidence="3 4" key="1">
    <citation type="journal article" date="2017" name="Curr. Biol.">
        <title>Genome architecture and evolution of a unichromosomal asexual nematode.</title>
        <authorList>
            <person name="Fradin H."/>
            <person name="Zegar C."/>
            <person name="Gutwein M."/>
            <person name="Lucas J."/>
            <person name="Kovtun M."/>
            <person name="Corcoran D."/>
            <person name="Baugh L.R."/>
            <person name="Kiontke K."/>
            <person name="Gunsalus K."/>
            <person name="Fitch D.H."/>
            <person name="Piano F."/>
        </authorList>
    </citation>
    <scope>NUCLEOTIDE SEQUENCE [LARGE SCALE GENOMIC DNA]</scope>
    <source>
        <strain evidence="3">PF1309</strain>
    </source>
</reference>
<dbReference type="Pfam" id="PF07985">
    <property type="entry name" value="SRR1"/>
    <property type="match status" value="1"/>
</dbReference>
<dbReference type="EMBL" id="LIAE01006915">
    <property type="protein sequence ID" value="PAV83874.1"/>
    <property type="molecule type" value="Genomic_DNA"/>
</dbReference>
<dbReference type="PANTHER" id="PTHR28626">
    <property type="entry name" value="SRR1-LIKE PROTEIN"/>
    <property type="match status" value="1"/>
</dbReference>
<name>A0A2A2LCL7_9BILA</name>
<evidence type="ECO:0000259" key="2">
    <source>
        <dbReference type="Pfam" id="PF07985"/>
    </source>
</evidence>
<evidence type="ECO:0000313" key="3">
    <source>
        <dbReference type="EMBL" id="PAV83874.1"/>
    </source>
</evidence>